<dbReference type="NCBIfam" id="NF008769">
    <property type="entry name" value="PRK11798.2-5"/>
    <property type="match status" value="1"/>
</dbReference>
<dbReference type="GO" id="GO:0008233">
    <property type="term" value="F:peptidase activity"/>
    <property type="evidence" value="ECO:0007669"/>
    <property type="project" value="UniProtKB-KW"/>
</dbReference>
<gene>
    <name evidence="2" type="ORF">E1H14_11230</name>
</gene>
<dbReference type="PANTHER" id="PTHR37486:SF1">
    <property type="entry name" value="STRINGENT STARVATION PROTEIN B"/>
    <property type="match status" value="1"/>
</dbReference>
<feature type="region of interest" description="Disordered" evidence="1">
    <location>
        <begin position="112"/>
        <end position="144"/>
    </location>
</feature>
<proteinExistence type="predicted"/>
<dbReference type="GO" id="GO:0005829">
    <property type="term" value="C:cytosol"/>
    <property type="evidence" value="ECO:0007669"/>
    <property type="project" value="TreeGrafter"/>
</dbReference>
<dbReference type="SUPFAM" id="SSF101738">
    <property type="entry name" value="SspB-like"/>
    <property type="match status" value="1"/>
</dbReference>
<keyword evidence="3" id="KW-1185">Reference proteome</keyword>
<dbReference type="OrthoDB" id="9797358at2"/>
<dbReference type="GO" id="GO:0005840">
    <property type="term" value="C:ribosome"/>
    <property type="evidence" value="ECO:0007669"/>
    <property type="project" value="TreeGrafter"/>
</dbReference>
<evidence type="ECO:0000313" key="2">
    <source>
        <dbReference type="EMBL" id="KAA0873919.1"/>
    </source>
</evidence>
<dbReference type="PIRSF" id="PIRSF005276">
    <property type="entry name" value="SspB"/>
    <property type="match status" value="1"/>
</dbReference>
<name>A0A5A9W126_9GAMM</name>
<dbReference type="InterPro" id="IPR007481">
    <property type="entry name" value="SspB"/>
</dbReference>
<keyword evidence="2" id="KW-0645">Protease</keyword>
<dbReference type="InterPro" id="IPR036760">
    <property type="entry name" value="SspB-like_sf"/>
</dbReference>
<dbReference type="EMBL" id="SMRS01000008">
    <property type="protein sequence ID" value="KAA0873919.1"/>
    <property type="molecule type" value="Genomic_DNA"/>
</dbReference>
<dbReference type="Gene3D" id="2.30.30.220">
    <property type="entry name" value="SspB-like"/>
    <property type="match status" value="1"/>
</dbReference>
<dbReference type="GO" id="GO:0006508">
    <property type="term" value="P:proteolysis"/>
    <property type="evidence" value="ECO:0007669"/>
    <property type="project" value="UniProtKB-KW"/>
</dbReference>
<dbReference type="RefSeq" id="WP_149391571.1">
    <property type="nucleotide sequence ID" value="NZ_SMRS01000008.1"/>
</dbReference>
<comment type="caution">
    <text evidence="2">The sequence shown here is derived from an EMBL/GenBank/DDBJ whole genome shotgun (WGS) entry which is preliminary data.</text>
</comment>
<dbReference type="Pfam" id="PF04386">
    <property type="entry name" value="SspB"/>
    <property type="match status" value="1"/>
</dbReference>
<dbReference type="GO" id="GO:0045732">
    <property type="term" value="P:positive regulation of protein catabolic process"/>
    <property type="evidence" value="ECO:0007669"/>
    <property type="project" value="TreeGrafter"/>
</dbReference>
<reference evidence="2 3" key="1">
    <citation type="submission" date="2019-03" db="EMBL/GenBank/DDBJ databases">
        <title>Nitrincola sp. nov. isolated from an Indian soda lake.</title>
        <authorList>
            <person name="Joshi A."/>
            <person name="Thite S.V."/>
            <person name="Joseph N."/>
            <person name="Dhotre D."/>
            <person name="Moorthy M."/>
            <person name="Shouche Y.S."/>
        </authorList>
    </citation>
    <scope>NUCLEOTIDE SEQUENCE [LARGE SCALE GENOMIC DNA]</scope>
    <source>
        <strain evidence="2 3">MEB193</strain>
    </source>
</reference>
<dbReference type="AlphaFoldDB" id="A0A5A9W126"/>
<feature type="compositionally biased region" description="Basic and acidic residues" evidence="1">
    <location>
        <begin position="117"/>
        <end position="137"/>
    </location>
</feature>
<evidence type="ECO:0000256" key="1">
    <source>
        <dbReference type="SAM" id="MobiDB-lite"/>
    </source>
</evidence>
<dbReference type="PANTHER" id="PTHR37486">
    <property type="entry name" value="STRINGENT STARVATION PROTEIN B"/>
    <property type="match status" value="1"/>
</dbReference>
<dbReference type="NCBIfam" id="NF008763">
    <property type="entry name" value="PRK11798.1-2"/>
    <property type="match status" value="1"/>
</dbReference>
<organism evidence="2 3">
    <name type="scientific">Nitrincola tapanii</name>
    <dbReference type="NCBI Taxonomy" id="1708751"/>
    <lineage>
        <taxon>Bacteria</taxon>
        <taxon>Pseudomonadati</taxon>
        <taxon>Pseudomonadota</taxon>
        <taxon>Gammaproteobacteria</taxon>
        <taxon>Oceanospirillales</taxon>
        <taxon>Oceanospirillaceae</taxon>
        <taxon>Nitrincola</taxon>
    </lineage>
</organism>
<accession>A0A5A9W126</accession>
<evidence type="ECO:0000313" key="3">
    <source>
        <dbReference type="Proteomes" id="UP000325302"/>
    </source>
</evidence>
<keyword evidence="2" id="KW-0378">Hydrolase</keyword>
<sequence>MTPSRPYLLKALYEWISDNEWTPYIAVDTQVQGVMVPEQFVQDGQIVLNIAMSAVRDLFMDHTGVSFNARFGGVPMNVFVPTAAVLAIYARENGQGMGFGVEPGVEALMQEAEAAEELPHSNDEPPREVPPRAEGKPKLTIVKN</sequence>
<protein>
    <submittedName>
        <fullName evidence="2">ClpXP protease specificity-enhancing factor</fullName>
    </submittedName>
</protein>
<dbReference type="Proteomes" id="UP000325302">
    <property type="component" value="Unassembled WGS sequence"/>
</dbReference>